<dbReference type="Proteomes" id="UP000467428">
    <property type="component" value="Chromosome"/>
</dbReference>
<gene>
    <name evidence="5" type="ORF">MARA_53620</name>
</gene>
<accession>A0A7I7S4S2</accession>
<evidence type="ECO:0000259" key="4">
    <source>
        <dbReference type="Pfam" id="PF13439"/>
    </source>
</evidence>
<dbReference type="EMBL" id="AP022593">
    <property type="protein sequence ID" value="BBY51894.1"/>
    <property type="molecule type" value="Genomic_DNA"/>
</dbReference>
<protein>
    <recommendedName>
        <fullName evidence="4">Glycosyltransferase subfamily 4-like N-terminal domain-containing protein</fullName>
    </recommendedName>
</protein>
<evidence type="ECO:0000313" key="5">
    <source>
        <dbReference type="EMBL" id="BBY51894.1"/>
    </source>
</evidence>
<evidence type="ECO:0000313" key="6">
    <source>
        <dbReference type="Proteomes" id="UP000467428"/>
    </source>
</evidence>
<evidence type="ECO:0000256" key="3">
    <source>
        <dbReference type="SAM" id="MobiDB-lite"/>
    </source>
</evidence>
<dbReference type="Gene3D" id="3.40.50.2000">
    <property type="entry name" value="Glycogen Phosphorylase B"/>
    <property type="match status" value="2"/>
</dbReference>
<reference evidence="5 6" key="1">
    <citation type="journal article" date="2019" name="Emerg. Microbes Infect.">
        <title>Comprehensive subspecies identification of 175 nontuberculous mycobacteria species based on 7547 genomic profiles.</title>
        <authorList>
            <person name="Matsumoto Y."/>
            <person name="Kinjo T."/>
            <person name="Motooka D."/>
            <person name="Nabeya D."/>
            <person name="Jung N."/>
            <person name="Uechi K."/>
            <person name="Horii T."/>
            <person name="Iida T."/>
            <person name="Fujita J."/>
            <person name="Nakamura S."/>
        </authorList>
    </citation>
    <scope>NUCLEOTIDE SEQUENCE [LARGE SCALE GENOMIC DNA]</scope>
    <source>
        <strain evidence="5 6">JCM 18538</strain>
    </source>
</reference>
<name>A0A7I7S4S2_9MYCO</name>
<geneLocation type="plasmid" evidence="6">
    <name>pjcm18538 dna</name>
</geneLocation>
<keyword evidence="2" id="KW-0808">Transferase</keyword>
<evidence type="ECO:0000256" key="2">
    <source>
        <dbReference type="ARBA" id="ARBA00022679"/>
    </source>
</evidence>
<dbReference type="AlphaFoldDB" id="A0A7I7S4S2"/>
<dbReference type="InterPro" id="IPR028098">
    <property type="entry name" value="Glyco_trans_4-like_N"/>
</dbReference>
<organism evidence="5 6">
    <name type="scientific">Mycolicibacterium arabiense</name>
    <dbReference type="NCBI Taxonomy" id="1286181"/>
    <lineage>
        <taxon>Bacteria</taxon>
        <taxon>Bacillati</taxon>
        <taxon>Actinomycetota</taxon>
        <taxon>Actinomycetes</taxon>
        <taxon>Mycobacteriales</taxon>
        <taxon>Mycobacteriaceae</taxon>
        <taxon>Mycolicibacterium</taxon>
    </lineage>
</organism>
<sequence>MITLASVPAGHPYVDAVVDPESVVLLPDPTPPGATAPGQWWPPRWLDPEFVSAHVPDIDVMHVHFGFDSADPVDLEDVAKQLARRGVPLVVTVHDLHNPHFEDAGLHAARLGVLLGAADAVITLTDGAAAEIESRWGRRSVVLPHPHLLPLDEVGGARVQRSVPVVAVHAKGLRANIDPWPLLDALVEAGRDGYRLRLDLDVGALASPRAAEVTDRRLEAYRAAGVDVRVHPCFDDRQLSDYLADVDVLVLPYRFGTHSGWVEAAHDAGVHTVVPDCGYFHEQHSSALFHYGRTEFDATSLTDAVEAAVSRARGGQASADEARRRRRADERHRVRTAHTRLYRQVLADRNAA</sequence>
<dbReference type="SUPFAM" id="SSF53756">
    <property type="entry name" value="UDP-Glycosyltransferase/glycogen phosphorylase"/>
    <property type="match status" value="1"/>
</dbReference>
<evidence type="ECO:0000256" key="1">
    <source>
        <dbReference type="ARBA" id="ARBA00022676"/>
    </source>
</evidence>
<keyword evidence="6" id="KW-1185">Reference proteome</keyword>
<feature type="domain" description="Glycosyltransferase subfamily 4-like N-terminal" evidence="4">
    <location>
        <begin position="21"/>
        <end position="144"/>
    </location>
</feature>
<feature type="region of interest" description="Disordered" evidence="3">
    <location>
        <begin position="312"/>
        <end position="331"/>
    </location>
</feature>
<feature type="compositionally biased region" description="Basic and acidic residues" evidence="3">
    <location>
        <begin position="320"/>
        <end position="331"/>
    </location>
</feature>
<dbReference type="KEGG" id="marz:MARA_53620"/>
<proteinExistence type="predicted"/>
<dbReference type="Pfam" id="PF13439">
    <property type="entry name" value="Glyco_transf_4"/>
    <property type="match status" value="1"/>
</dbReference>
<keyword evidence="1" id="KW-0328">Glycosyltransferase</keyword>